<evidence type="ECO:0000313" key="1">
    <source>
        <dbReference type="EMBL" id="KAF3041881.1"/>
    </source>
</evidence>
<dbReference type="EMBL" id="SWKV01000018">
    <property type="protein sequence ID" value="KAF3041881.1"/>
    <property type="molecule type" value="Genomic_DNA"/>
</dbReference>
<dbReference type="AlphaFoldDB" id="A0A9P5C392"/>
<keyword evidence="2" id="KW-1185">Reference proteome</keyword>
<dbReference type="Proteomes" id="UP000758155">
    <property type="component" value="Unassembled WGS sequence"/>
</dbReference>
<accession>A0A9P5C392</accession>
<sequence length="275" mass="31231">MPASRKTSTPQAKMLDITADSTWPLPYLPDELVGNVAVHIDKPQDFLNFQLASRRLNAASKYVLGKRISNVTVYPRLACMKAFVAAVENDTVGKHVRNVTLLAEGLKEHEYGYVWAWEDLQIWADLKFRNKDIKVINEINAAHAHDVIANGDFIISGQYRTMLTVLLQRLPNLKTITCRKLAAGEQIPGWSGVKRFKELSFYRKDLDTRQIFYGDWMYDTIHRRITHYRDEFGDLISEPNCGPQASFVDDLNASISKSGTKAKVVFMPVAKYGYA</sequence>
<protein>
    <recommendedName>
        <fullName evidence="3">F-box domain-containing protein</fullName>
    </recommendedName>
</protein>
<evidence type="ECO:0008006" key="3">
    <source>
        <dbReference type="Google" id="ProtNLM"/>
    </source>
</evidence>
<evidence type="ECO:0000313" key="2">
    <source>
        <dbReference type="Proteomes" id="UP000758155"/>
    </source>
</evidence>
<gene>
    <name evidence="1" type="ORF">E8E12_004368</name>
</gene>
<organism evidence="1 2">
    <name type="scientific">Didymella heteroderae</name>
    <dbReference type="NCBI Taxonomy" id="1769908"/>
    <lineage>
        <taxon>Eukaryota</taxon>
        <taxon>Fungi</taxon>
        <taxon>Dikarya</taxon>
        <taxon>Ascomycota</taxon>
        <taxon>Pezizomycotina</taxon>
        <taxon>Dothideomycetes</taxon>
        <taxon>Pleosporomycetidae</taxon>
        <taxon>Pleosporales</taxon>
        <taxon>Pleosporineae</taxon>
        <taxon>Didymellaceae</taxon>
        <taxon>Didymella</taxon>
    </lineage>
</organism>
<comment type="caution">
    <text evidence="1">The sequence shown here is derived from an EMBL/GenBank/DDBJ whole genome shotgun (WGS) entry which is preliminary data.</text>
</comment>
<reference evidence="1" key="1">
    <citation type="submission" date="2019-04" db="EMBL/GenBank/DDBJ databases">
        <title>Sequencing of skin fungus with MAO and IRED activity.</title>
        <authorList>
            <person name="Marsaioli A.J."/>
            <person name="Bonatto J.M.C."/>
            <person name="Reis Junior O."/>
        </authorList>
    </citation>
    <scope>NUCLEOTIDE SEQUENCE</scope>
    <source>
        <strain evidence="1">28M1</strain>
    </source>
</reference>
<dbReference type="OrthoDB" id="190265at2759"/>
<name>A0A9P5C392_9PLEO</name>
<proteinExistence type="predicted"/>